<feature type="region of interest" description="Disordered" evidence="1">
    <location>
        <begin position="427"/>
        <end position="484"/>
    </location>
</feature>
<proteinExistence type="predicted"/>
<protein>
    <submittedName>
        <fullName evidence="2">Uncharacterized protein</fullName>
    </submittedName>
</protein>
<feature type="compositionally biased region" description="Low complexity" evidence="1">
    <location>
        <begin position="458"/>
        <end position="480"/>
    </location>
</feature>
<gene>
    <name evidence="2" type="ORF">Tci_010350</name>
</gene>
<reference evidence="2" key="1">
    <citation type="journal article" date="2019" name="Sci. Rep.">
        <title>Draft genome of Tanacetum cinerariifolium, the natural source of mosquito coil.</title>
        <authorList>
            <person name="Yamashiro T."/>
            <person name="Shiraishi A."/>
            <person name="Satake H."/>
            <person name="Nakayama K."/>
        </authorList>
    </citation>
    <scope>NUCLEOTIDE SEQUENCE</scope>
</reference>
<feature type="region of interest" description="Disordered" evidence="1">
    <location>
        <begin position="1"/>
        <end position="20"/>
    </location>
</feature>
<evidence type="ECO:0000313" key="2">
    <source>
        <dbReference type="EMBL" id="GEU38372.1"/>
    </source>
</evidence>
<name>A0A6L2JP05_TANCI</name>
<accession>A0A6L2JP05</accession>
<sequence>MESVKKLIDERAHHKREYESRVNERLMQTIEEKVDTSQALDASLVDKESSGTESKEQDTSSRSGNDTHVDDAYIRPMYYEEAMAETTSLIAKNDEFKAQLHDKGFAIAALKNELRKLTGNSVNTKFAKLSILGKPVLQTHRNQSVFRQPTAFKSERPRISKLWFASQFDVNNDLSKLVTTHYLPKEIESAVAKPNHMIASSNSRNSLNNMPRFSSTDMVHNHYLEEAKKKTQESSRNLEPSIMPSATLQIGLRWIPTGKIFNSSTTKVDIEPPNGSNADITNQYECEQTLDVSAGTLNLNAGTSFNLKKEGLKVCSELEIHDHSNEPCSSKLVPKVVPPVDKTATSRQELELLFHHHIIMLRMSTVKSTNGMSSLGQIRIARRRRISGRATTGVSGNLDDGVTTVDGAGKMGAVGISGVEVVVSDYESSEHRKGKTIGATDTGGGELSDGSASDDESVSSLSTPAGEATAAGPTFGATGTSTEIEPKMITREKEDPKLSTDTSKEIEITRDAISCTSKSLLKSPLYQTMQGACNAEEFKDGVKYNHGKINRIIIIEMYYN</sequence>
<feature type="compositionally biased region" description="Basic and acidic residues" evidence="1">
    <location>
        <begin position="44"/>
        <end position="69"/>
    </location>
</feature>
<feature type="region of interest" description="Disordered" evidence="1">
    <location>
        <begin position="29"/>
        <end position="69"/>
    </location>
</feature>
<evidence type="ECO:0000256" key="1">
    <source>
        <dbReference type="SAM" id="MobiDB-lite"/>
    </source>
</evidence>
<comment type="caution">
    <text evidence="2">The sequence shown here is derived from an EMBL/GenBank/DDBJ whole genome shotgun (WGS) entry which is preliminary data.</text>
</comment>
<organism evidence="2">
    <name type="scientific">Tanacetum cinerariifolium</name>
    <name type="common">Dalmatian daisy</name>
    <name type="synonym">Chrysanthemum cinerariifolium</name>
    <dbReference type="NCBI Taxonomy" id="118510"/>
    <lineage>
        <taxon>Eukaryota</taxon>
        <taxon>Viridiplantae</taxon>
        <taxon>Streptophyta</taxon>
        <taxon>Embryophyta</taxon>
        <taxon>Tracheophyta</taxon>
        <taxon>Spermatophyta</taxon>
        <taxon>Magnoliopsida</taxon>
        <taxon>eudicotyledons</taxon>
        <taxon>Gunneridae</taxon>
        <taxon>Pentapetalae</taxon>
        <taxon>asterids</taxon>
        <taxon>campanulids</taxon>
        <taxon>Asterales</taxon>
        <taxon>Asteraceae</taxon>
        <taxon>Asteroideae</taxon>
        <taxon>Anthemideae</taxon>
        <taxon>Anthemidinae</taxon>
        <taxon>Tanacetum</taxon>
    </lineage>
</organism>
<dbReference type="EMBL" id="BKCJ010001044">
    <property type="protein sequence ID" value="GEU38372.1"/>
    <property type="molecule type" value="Genomic_DNA"/>
</dbReference>
<dbReference type="AlphaFoldDB" id="A0A6L2JP05"/>